<dbReference type="InterPro" id="IPR013783">
    <property type="entry name" value="Ig-like_fold"/>
</dbReference>
<evidence type="ECO:0000313" key="3">
    <source>
        <dbReference type="EMBL" id="AUW95161.1"/>
    </source>
</evidence>
<dbReference type="SUPFAM" id="SSF51445">
    <property type="entry name" value="(Trans)glycosidases"/>
    <property type="match status" value="1"/>
</dbReference>
<comment type="pathway">
    <text evidence="1">Glycan metabolism.</text>
</comment>
<proteinExistence type="predicted"/>
<reference evidence="3 4" key="1">
    <citation type="journal article" date="2019" name="Sci. Rep.">
        <title>Sulfobacillus thermotolerans: new insights into resistance and metabolic capacities of acidophilic chemolithotrophs.</title>
        <authorList>
            <person name="Panyushkina A.E."/>
            <person name="Babenko V.V."/>
            <person name="Nikitina A.S."/>
            <person name="Selezneva O.V."/>
            <person name="Tsaplina I.A."/>
            <person name="Letarova M.A."/>
            <person name="Kostryukova E.S."/>
            <person name="Letarov A.V."/>
        </authorList>
    </citation>
    <scope>NUCLEOTIDE SEQUENCE [LARGE SCALE GENOMIC DNA]</scope>
    <source>
        <strain evidence="3 4">Kr1</strain>
    </source>
</reference>
<dbReference type="PANTHER" id="PTHR43576:SF3">
    <property type="entry name" value="ALPHA-L-ARABINOFURANOSIDASE C"/>
    <property type="match status" value="1"/>
</dbReference>
<dbReference type="PANTHER" id="PTHR43576">
    <property type="entry name" value="ALPHA-L-ARABINOFURANOSIDASE C-RELATED"/>
    <property type="match status" value="1"/>
</dbReference>
<feature type="chain" id="PRO_5046222089" description="IPT/TIG domain-containing protein" evidence="2">
    <location>
        <begin position="25"/>
        <end position="663"/>
    </location>
</feature>
<dbReference type="InterPro" id="IPR014756">
    <property type="entry name" value="Ig_E-set"/>
</dbReference>
<dbReference type="Gene3D" id="2.60.40.10">
    <property type="entry name" value="Immunoglobulins"/>
    <property type="match status" value="2"/>
</dbReference>
<evidence type="ECO:0000256" key="2">
    <source>
        <dbReference type="SAM" id="SignalP"/>
    </source>
</evidence>
<dbReference type="Gene3D" id="3.20.20.80">
    <property type="entry name" value="Glycosidases"/>
    <property type="match status" value="1"/>
</dbReference>
<evidence type="ECO:0000256" key="1">
    <source>
        <dbReference type="ARBA" id="ARBA00004881"/>
    </source>
</evidence>
<evidence type="ECO:0008006" key="5">
    <source>
        <dbReference type="Google" id="ProtNLM"/>
    </source>
</evidence>
<dbReference type="SUPFAM" id="SSF81296">
    <property type="entry name" value="E set domains"/>
    <property type="match status" value="1"/>
</dbReference>
<name>A0ABN5H3I7_9FIRM</name>
<dbReference type="Proteomes" id="UP000325292">
    <property type="component" value="Chromosome"/>
</dbReference>
<keyword evidence="4" id="KW-1185">Reference proteome</keyword>
<protein>
    <recommendedName>
        <fullName evidence="5">IPT/TIG domain-containing protein</fullName>
    </recommendedName>
</protein>
<dbReference type="InterPro" id="IPR017853">
    <property type="entry name" value="GH"/>
</dbReference>
<feature type="signal peptide" evidence="2">
    <location>
        <begin position="1"/>
        <end position="24"/>
    </location>
</feature>
<organism evidence="3 4">
    <name type="scientific">Sulfobacillus thermotolerans</name>
    <dbReference type="NCBI Taxonomy" id="338644"/>
    <lineage>
        <taxon>Bacteria</taxon>
        <taxon>Bacillati</taxon>
        <taxon>Bacillota</taxon>
        <taxon>Clostridia</taxon>
        <taxon>Eubacteriales</taxon>
        <taxon>Clostridiales Family XVII. Incertae Sedis</taxon>
        <taxon>Sulfobacillus</taxon>
    </lineage>
</organism>
<gene>
    <name evidence="3" type="ORF">BXT84_15345</name>
</gene>
<keyword evidence="2" id="KW-0732">Signal</keyword>
<sequence length="663" mass="70094">MTPMVKLMALSALALPLTFLSVNHSVSTVASNAVLAAPPLTTSISRNDFGIDVFSYDSQLNLPSTIPTLQTLGMGMQQFPNDNQWSWVSNTFRNGGTGAVSLNDWSHILQATDNSGLFIFNYDENPTFTGGGDAQDATLLTQYIVSHHLPISAIVIGSEEYGPWDFAANMNPSHSAAYYAQSAAQIAQAIHAVDPAMKVGISFSVGMGSYSRTWNQTVLRTDAPYINFVSIHDYPLASNLSNAELLTQIPQYISQAMNYVHEEIAANVPPSIAGHIHTWVTEYNPCGEPGPQSISPVYGAAMVESAMLWRAEGASKLFVWSYDGQAHVATPSWPVATNANAPFGLFALAGDGQSPELPANTLYPSGQALSQLMNAIGQGGVLSTWTNGSFVVGAIKSNVGQSLFLINETARPQSVTVNDQTYEVPGASLLSTTTTAPIFSLSLSQNTEGSTLPKITYHKHTPVIQSPGTVYDGEVVTLQGLHLGSAMKAPAYVQISQNNVNYGGPGDDYHIAISQWSPTSVTFKVPNGYSGPGLANGPATIELATDNGVVSNIAPVMVTPPPQLGVSLSPDSALQPGTILTITGTNLGATQGSGYVLISQNGINYGAPSDWYKIHILQWTNSHVVLVIPNGSSGPALLPGTATLQVTNSTGEQSPLLSLTIRQ</sequence>
<dbReference type="EMBL" id="CP019454">
    <property type="protein sequence ID" value="AUW95161.1"/>
    <property type="molecule type" value="Genomic_DNA"/>
</dbReference>
<accession>A0ABN5H3I7</accession>
<evidence type="ECO:0000313" key="4">
    <source>
        <dbReference type="Proteomes" id="UP000325292"/>
    </source>
</evidence>